<dbReference type="EMBL" id="QXFW01000328">
    <property type="protein sequence ID" value="KAE9015929.1"/>
    <property type="molecule type" value="Genomic_DNA"/>
</dbReference>
<evidence type="ECO:0000313" key="11">
    <source>
        <dbReference type="Proteomes" id="UP000433483"/>
    </source>
</evidence>
<accession>A0A6A3ZY49</accession>
<evidence type="ECO:0000313" key="10">
    <source>
        <dbReference type="Proteomes" id="UP000429523"/>
    </source>
</evidence>
<organism evidence="7 13">
    <name type="scientific">Phytophthora fragariae</name>
    <dbReference type="NCBI Taxonomy" id="53985"/>
    <lineage>
        <taxon>Eukaryota</taxon>
        <taxon>Sar</taxon>
        <taxon>Stramenopiles</taxon>
        <taxon>Oomycota</taxon>
        <taxon>Peronosporomycetes</taxon>
        <taxon>Peronosporales</taxon>
        <taxon>Peronosporaceae</taxon>
        <taxon>Phytophthora</taxon>
    </lineage>
</organism>
<evidence type="ECO:0000313" key="4">
    <source>
        <dbReference type="EMBL" id="KAE9147637.1"/>
    </source>
</evidence>
<dbReference type="Proteomes" id="UP000476176">
    <property type="component" value="Unassembled WGS sequence"/>
</dbReference>
<evidence type="ECO:0000313" key="14">
    <source>
        <dbReference type="Proteomes" id="UP000440732"/>
    </source>
</evidence>
<dbReference type="EMBL" id="QXGF01000372">
    <property type="protein sequence ID" value="KAE8941257.1"/>
    <property type="molecule type" value="Genomic_DNA"/>
</dbReference>
<dbReference type="EMBL" id="QXGA01000336">
    <property type="protein sequence ID" value="KAE9147637.1"/>
    <property type="molecule type" value="Genomic_DNA"/>
</dbReference>
<dbReference type="Proteomes" id="UP000460718">
    <property type="component" value="Unassembled WGS sequence"/>
</dbReference>
<evidence type="ECO:0000313" key="6">
    <source>
        <dbReference type="EMBL" id="KAE9240412.1"/>
    </source>
</evidence>
<evidence type="ECO:0000313" key="13">
    <source>
        <dbReference type="Proteomes" id="UP000440367"/>
    </source>
</evidence>
<reference evidence="10 11" key="1">
    <citation type="submission" date="2018-08" db="EMBL/GenBank/DDBJ databases">
        <title>Genomic investigation of the strawberry pathogen Phytophthora fragariae indicates pathogenicity is determined by transcriptional variation in three key races.</title>
        <authorList>
            <person name="Adams T.M."/>
            <person name="Armitage A.D."/>
            <person name="Sobczyk M.K."/>
            <person name="Bates H.J."/>
            <person name="Dunwell J.M."/>
            <person name="Nellist C.F."/>
            <person name="Harrison R.J."/>
        </authorList>
    </citation>
    <scope>NUCLEOTIDE SEQUENCE [LARGE SCALE GENOMIC DNA]</scope>
    <source>
        <strain evidence="8 12">A4</strain>
        <strain evidence="7 13">BC-1</strain>
        <strain evidence="6 16">BC-23</strain>
        <strain evidence="5 11">NOV-27</strain>
        <strain evidence="4 14">NOV-5</strain>
        <strain evidence="9 17">NOV-77</strain>
        <strain evidence="1 10">NOV-9</strain>
        <strain evidence="3 18">ONT-3</strain>
        <strain evidence="2 15">SCRP245</strain>
    </source>
</reference>
<evidence type="ECO:0000313" key="16">
    <source>
        <dbReference type="Proteomes" id="UP000476176"/>
    </source>
</evidence>
<evidence type="ECO:0000313" key="5">
    <source>
        <dbReference type="EMBL" id="KAE9219422.1"/>
    </source>
</evidence>
<dbReference type="Proteomes" id="UP000486351">
    <property type="component" value="Unassembled WGS sequence"/>
</dbReference>
<dbReference type="AlphaFoldDB" id="A0A6A3ZY49"/>
<gene>
    <name evidence="8" type="ORF">PF001_g7615</name>
    <name evidence="7" type="ORF">PF002_g8202</name>
    <name evidence="6" type="ORF">PF004_g7517</name>
    <name evidence="5" type="ORF">PF005_g7878</name>
    <name evidence="4" type="ORF">PF006_g7694</name>
    <name evidence="9" type="ORF">PF008_g7607</name>
    <name evidence="1" type="ORF">PF009_g8954</name>
    <name evidence="3" type="ORF">PF010_g7824</name>
    <name evidence="2" type="ORF">PF011_g7393</name>
</gene>
<dbReference type="Proteomes" id="UP000440367">
    <property type="component" value="Unassembled WGS sequence"/>
</dbReference>
<name>A0A6A3ZY49_9STRA</name>
<sequence length="148" mass="15640">MTKDKWLTVHHDGTPAAGTPPLSLLQVLPTALAGVGSLPAVGNCVQLLVMDKKLIDLIASRRTHEGSSTADVPTLVGIVVKVLPARDASLVDVAYPIKLLGPTSDESQWQRVQIGNGYINVISESRFATLQEELALTIGAAALEPPEL</sequence>
<dbReference type="EMBL" id="QXGD01000316">
    <property type="protein sequence ID" value="KAE9243554.1"/>
    <property type="molecule type" value="Genomic_DNA"/>
</dbReference>
<dbReference type="EMBL" id="QXGC01000327">
    <property type="protein sequence ID" value="KAE9240412.1"/>
    <property type="molecule type" value="Genomic_DNA"/>
</dbReference>
<dbReference type="OrthoDB" id="91590at2759"/>
<comment type="caution">
    <text evidence="7">The sequence shown here is derived from an EMBL/GenBank/DDBJ whole genome shotgun (WGS) entry which is preliminary data.</text>
</comment>
<evidence type="ECO:0000313" key="9">
    <source>
        <dbReference type="EMBL" id="KAE9347903.1"/>
    </source>
</evidence>
<evidence type="ECO:0000313" key="8">
    <source>
        <dbReference type="EMBL" id="KAE9315795.1"/>
    </source>
</evidence>
<dbReference type="EMBL" id="QXFY01000325">
    <property type="protein sequence ID" value="KAE9347903.1"/>
    <property type="molecule type" value="Genomic_DNA"/>
</dbReference>
<dbReference type="Proteomes" id="UP000429523">
    <property type="component" value="Unassembled WGS sequence"/>
</dbReference>
<evidence type="ECO:0000313" key="7">
    <source>
        <dbReference type="EMBL" id="KAE9243554.1"/>
    </source>
</evidence>
<dbReference type="EMBL" id="QXFX01000341">
    <property type="protein sequence ID" value="KAE9119562.1"/>
    <property type="molecule type" value="Genomic_DNA"/>
</dbReference>
<evidence type="ECO:0000313" key="3">
    <source>
        <dbReference type="EMBL" id="KAE9119562.1"/>
    </source>
</evidence>
<evidence type="ECO:0000313" key="17">
    <source>
        <dbReference type="Proteomes" id="UP000486351"/>
    </source>
</evidence>
<proteinExistence type="predicted"/>
<dbReference type="Proteomes" id="UP000433483">
    <property type="component" value="Unassembled WGS sequence"/>
</dbReference>
<dbReference type="Proteomes" id="UP000437068">
    <property type="component" value="Unassembled WGS sequence"/>
</dbReference>
<dbReference type="EMBL" id="QXGE01000329">
    <property type="protein sequence ID" value="KAE9315795.1"/>
    <property type="molecule type" value="Genomic_DNA"/>
</dbReference>
<evidence type="ECO:0000313" key="18">
    <source>
        <dbReference type="Proteomes" id="UP000488956"/>
    </source>
</evidence>
<dbReference type="Proteomes" id="UP000440732">
    <property type="component" value="Unassembled WGS sequence"/>
</dbReference>
<evidence type="ECO:0000313" key="2">
    <source>
        <dbReference type="EMBL" id="KAE9015929.1"/>
    </source>
</evidence>
<dbReference type="Proteomes" id="UP000488956">
    <property type="component" value="Unassembled WGS sequence"/>
</dbReference>
<keyword evidence="11" id="KW-1185">Reference proteome</keyword>
<dbReference type="EMBL" id="QXGB01000324">
    <property type="protein sequence ID" value="KAE9219422.1"/>
    <property type="molecule type" value="Genomic_DNA"/>
</dbReference>
<evidence type="ECO:0000313" key="1">
    <source>
        <dbReference type="EMBL" id="KAE8941257.1"/>
    </source>
</evidence>
<protein>
    <submittedName>
        <fullName evidence="7">Uncharacterized protein</fullName>
    </submittedName>
</protein>
<evidence type="ECO:0000313" key="12">
    <source>
        <dbReference type="Proteomes" id="UP000437068"/>
    </source>
</evidence>
<evidence type="ECO:0000313" key="15">
    <source>
        <dbReference type="Proteomes" id="UP000460718"/>
    </source>
</evidence>